<evidence type="ECO:0000313" key="2">
    <source>
        <dbReference type="Proteomes" id="UP000239352"/>
    </source>
</evidence>
<comment type="caution">
    <text evidence="1">The sequence shown here is derived from an EMBL/GenBank/DDBJ whole genome shotgun (WGS) entry which is preliminary data.</text>
</comment>
<dbReference type="EMBL" id="PVSR01000026">
    <property type="protein sequence ID" value="PRW62752.1"/>
    <property type="molecule type" value="Genomic_DNA"/>
</dbReference>
<dbReference type="Proteomes" id="UP000239352">
    <property type="component" value="Unassembled WGS sequence"/>
</dbReference>
<sequence>MSETLMWEARAAVGRQEDLLDWAGEVLEGMRDDVTCRCAGLYRGGDHRVVVLVEADGLPPELPSPPEELLSRPARQWSFRRVRRHVFR</sequence>
<gene>
    <name evidence="1" type="ORF">CEP50_13945</name>
</gene>
<dbReference type="AlphaFoldDB" id="A0A2T0GUH3"/>
<proteinExistence type="predicted"/>
<protein>
    <submittedName>
        <fullName evidence="1">Uncharacterized protein</fullName>
    </submittedName>
</protein>
<evidence type="ECO:0000313" key="1">
    <source>
        <dbReference type="EMBL" id="PRW62752.1"/>
    </source>
</evidence>
<accession>A0A2T0GUH3</accession>
<dbReference type="InParanoid" id="A0A2T0GUH3"/>
<keyword evidence="2" id="KW-1185">Reference proteome</keyword>
<reference evidence="1 2" key="1">
    <citation type="submission" date="2018-03" db="EMBL/GenBank/DDBJ databases">
        <title>Actinopolyspora mortivallis from Sahara, screening for active biomolecules.</title>
        <authorList>
            <person name="Selama O."/>
            <person name="Wellington E.M.H."/>
            <person name="Hacene H."/>
        </authorList>
    </citation>
    <scope>NUCLEOTIDE SEQUENCE [LARGE SCALE GENOMIC DNA]</scope>
    <source>
        <strain evidence="1 2">M5A</strain>
    </source>
</reference>
<dbReference type="RefSeq" id="WP_106114424.1">
    <property type="nucleotide sequence ID" value="NZ_PVSR01000026.1"/>
</dbReference>
<dbReference type="STRING" id="1050202.GCA_000384035_01679"/>
<name>A0A2T0GUH3_ACTMO</name>
<organism evidence="1 2">
    <name type="scientific">Actinopolyspora mortivallis</name>
    <dbReference type="NCBI Taxonomy" id="33906"/>
    <lineage>
        <taxon>Bacteria</taxon>
        <taxon>Bacillati</taxon>
        <taxon>Actinomycetota</taxon>
        <taxon>Actinomycetes</taxon>
        <taxon>Actinopolysporales</taxon>
        <taxon>Actinopolysporaceae</taxon>
        <taxon>Actinopolyspora</taxon>
    </lineage>
</organism>